<protein>
    <submittedName>
        <fullName evidence="1">Uncharacterized protein</fullName>
    </submittedName>
</protein>
<accession>A0ACC0XW76</accession>
<dbReference type="Proteomes" id="UP001163603">
    <property type="component" value="Chromosome 10"/>
</dbReference>
<gene>
    <name evidence="1" type="ORF">Pint_07431</name>
</gene>
<sequence length="242" mass="27467">MEVQNVIISLKHFIYRTPKPCLSTFTKKLAGRVKGPRKSQKVFENFLHAGHATPIEHLALSVVNAIPILGSSLMGYGSVSLIYGCLMLFEFLRTMGHSNVEIILHELFKPPPILRYHLYTPISPNGVCCVVIWGIGGRMFLRYFSTKPKPKMKPIELSMPLEQTETNTGVIFNIVKEHSPLTVAETWEHVKEVGLGGLTGKSHMKIVLRCMRERQKLRLICNHVGPHKQFLYTSWFTKSNNI</sequence>
<evidence type="ECO:0000313" key="1">
    <source>
        <dbReference type="EMBL" id="KAJ0025013.1"/>
    </source>
</evidence>
<keyword evidence="2" id="KW-1185">Reference proteome</keyword>
<proteinExistence type="predicted"/>
<name>A0ACC0XW76_9ROSI</name>
<evidence type="ECO:0000313" key="2">
    <source>
        <dbReference type="Proteomes" id="UP001163603"/>
    </source>
</evidence>
<reference evidence="2" key="1">
    <citation type="journal article" date="2023" name="G3 (Bethesda)">
        <title>Genome assembly and association tests identify interacting loci associated with vigor, precocity, and sex in interspecific pistachio rootstocks.</title>
        <authorList>
            <person name="Palmer W."/>
            <person name="Jacygrad E."/>
            <person name="Sagayaradj S."/>
            <person name="Cavanaugh K."/>
            <person name="Han R."/>
            <person name="Bertier L."/>
            <person name="Beede B."/>
            <person name="Kafkas S."/>
            <person name="Golino D."/>
            <person name="Preece J."/>
            <person name="Michelmore R."/>
        </authorList>
    </citation>
    <scope>NUCLEOTIDE SEQUENCE [LARGE SCALE GENOMIC DNA]</scope>
</reference>
<organism evidence="1 2">
    <name type="scientific">Pistacia integerrima</name>
    <dbReference type="NCBI Taxonomy" id="434235"/>
    <lineage>
        <taxon>Eukaryota</taxon>
        <taxon>Viridiplantae</taxon>
        <taxon>Streptophyta</taxon>
        <taxon>Embryophyta</taxon>
        <taxon>Tracheophyta</taxon>
        <taxon>Spermatophyta</taxon>
        <taxon>Magnoliopsida</taxon>
        <taxon>eudicotyledons</taxon>
        <taxon>Gunneridae</taxon>
        <taxon>Pentapetalae</taxon>
        <taxon>rosids</taxon>
        <taxon>malvids</taxon>
        <taxon>Sapindales</taxon>
        <taxon>Anacardiaceae</taxon>
        <taxon>Pistacia</taxon>
    </lineage>
</organism>
<dbReference type="EMBL" id="CM047745">
    <property type="protein sequence ID" value="KAJ0025013.1"/>
    <property type="molecule type" value="Genomic_DNA"/>
</dbReference>
<comment type="caution">
    <text evidence="1">The sequence shown here is derived from an EMBL/GenBank/DDBJ whole genome shotgun (WGS) entry which is preliminary data.</text>
</comment>